<dbReference type="InterPro" id="IPR038637">
    <property type="entry name" value="NPCBM_sf"/>
</dbReference>
<name>A0A2K3UU97_9DEIO</name>
<dbReference type="SMART" id="SM00776">
    <property type="entry name" value="NPCBM"/>
    <property type="match status" value="1"/>
</dbReference>
<dbReference type="Proteomes" id="UP000236379">
    <property type="component" value="Unassembled WGS sequence"/>
</dbReference>
<accession>A0A2K3UU97</accession>
<gene>
    <name evidence="2" type="ORF">CVO96_00960</name>
</gene>
<evidence type="ECO:0000313" key="2">
    <source>
        <dbReference type="EMBL" id="PNY80111.1"/>
    </source>
</evidence>
<evidence type="ECO:0000313" key="3">
    <source>
        <dbReference type="Proteomes" id="UP000236379"/>
    </source>
</evidence>
<feature type="domain" description="Glycosyl hydrolase family 98 putative carbohydrate-binding module" evidence="1">
    <location>
        <begin position="93"/>
        <end position="242"/>
    </location>
</feature>
<dbReference type="EMBL" id="PPPD01000001">
    <property type="protein sequence ID" value="PNY80111.1"/>
    <property type="molecule type" value="Genomic_DNA"/>
</dbReference>
<dbReference type="InterPro" id="IPR008979">
    <property type="entry name" value="Galactose-bd-like_sf"/>
</dbReference>
<protein>
    <submittedName>
        <fullName evidence="2">Carbohydrate-binding protein</fullName>
    </submittedName>
</protein>
<dbReference type="AlphaFoldDB" id="A0A2K3UU97"/>
<dbReference type="Pfam" id="PF08305">
    <property type="entry name" value="NPCBM"/>
    <property type="match status" value="1"/>
</dbReference>
<evidence type="ECO:0000259" key="1">
    <source>
        <dbReference type="SMART" id="SM00776"/>
    </source>
</evidence>
<reference evidence="2 3" key="1">
    <citation type="submission" date="2018-01" db="EMBL/GenBank/DDBJ databases">
        <title>Deinococcus koreensis sp. nov., a radiation-resistant bacterium isolated from river water.</title>
        <authorList>
            <person name="Choi A."/>
        </authorList>
    </citation>
    <scope>NUCLEOTIDE SEQUENCE [LARGE SCALE GENOMIC DNA]</scope>
    <source>
        <strain evidence="2 3">SJW1-2</strain>
    </source>
</reference>
<organism evidence="2 3">
    <name type="scientific">Deinococcus koreensis</name>
    <dbReference type="NCBI Taxonomy" id="2054903"/>
    <lineage>
        <taxon>Bacteria</taxon>
        <taxon>Thermotogati</taxon>
        <taxon>Deinococcota</taxon>
        <taxon>Deinococci</taxon>
        <taxon>Deinococcales</taxon>
        <taxon>Deinococcaceae</taxon>
        <taxon>Deinococcus</taxon>
    </lineage>
</organism>
<dbReference type="Gene3D" id="2.60.120.1060">
    <property type="entry name" value="NPCBM/NEW2 domain"/>
    <property type="match status" value="1"/>
</dbReference>
<sequence length="367" mass="39641">MDSSTSLLKCVAVNCKKSHIVALPSDFSLWGQEDDMFRPVRLVLLACGLSGLLVACGMETPAGGPEVGPYAGGRAYPWSYTAPAGQLMAQRLTPTRNTLQYETILAAKSGWGPIELNRSNGEQGPHDGRPLTLNGTSYAWGFGTHAHSEMVFNLQGYNDAGCTRFTADVGVDDEVGNRGSVNFLVLVDGVQKYASGTMTGASATRHVDVDLTEGWQLKLVVADAGDGINFDHADWVNPEVTCVRLGRIIDYGFHFEPDSLCLPQVDSRVELTLVVEDRGIQNTTLPSGPISFRMIVGSPIVDKLDVAEPNRIYATTTFPARFKVAVNVSASLYGVNGAEEKLEPVLEDYFKEFGHVHPAPLTLNTCT</sequence>
<dbReference type="SUPFAM" id="SSF49785">
    <property type="entry name" value="Galactose-binding domain-like"/>
    <property type="match status" value="1"/>
</dbReference>
<keyword evidence="3" id="KW-1185">Reference proteome</keyword>
<comment type="caution">
    <text evidence="2">The sequence shown here is derived from an EMBL/GenBank/DDBJ whole genome shotgun (WGS) entry which is preliminary data.</text>
</comment>
<proteinExistence type="predicted"/>
<dbReference type="InterPro" id="IPR013222">
    <property type="entry name" value="Glyco_hyd_98_carb-bd"/>
</dbReference>